<comment type="subunit">
    <text evidence="3 8">Homodimer and heterodimers.</text>
</comment>
<feature type="compositionally biased region" description="Basic and acidic residues" evidence="9">
    <location>
        <begin position="9"/>
        <end position="39"/>
    </location>
</feature>
<feature type="transmembrane region" description="Helical" evidence="8">
    <location>
        <begin position="119"/>
        <end position="140"/>
    </location>
</feature>
<evidence type="ECO:0000313" key="11">
    <source>
        <dbReference type="EMBL" id="MED6127532.1"/>
    </source>
</evidence>
<evidence type="ECO:0000256" key="8">
    <source>
        <dbReference type="RuleBase" id="RU361233"/>
    </source>
</evidence>
<sequence>MSKETSTQEMKDASKAQEEEGKPQHVKKDSQDKVETSKEKKIKNKKKEEKEEPQLPVSESPKSITYHSSGGSFTSSEAPPTGAPFKMAPDEADKVEEGIVDGGRNSGYLMSKKEAKLSMILLGLRIATFVFCLVSFSVLADDSKKGPIRYSFDRHKELKYCLAANAIGCMYSMVQICALVKYLITKTHMGNAKLLRCITFVTDQVVTYLLLSAATSAATIMSMINIKRQEQYEYSVIIPFQFVDMANASVALSFMAFKAFALATLLSGYILCKFNY</sequence>
<evidence type="ECO:0000256" key="3">
    <source>
        <dbReference type="ARBA" id="ARBA00011489"/>
    </source>
</evidence>
<keyword evidence="12" id="KW-1185">Reference proteome</keyword>
<evidence type="ECO:0000256" key="9">
    <source>
        <dbReference type="SAM" id="MobiDB-lite"/>
    </source>
</evidence>
<feature type="transmembrane region" description="Helical" evidence="8">
    <location>
        <begin position="205"/>
        <end position="226"/>
    </location>
</feature>
<feature type="transmembrane region" description="Helical" evidence="8">
    <location>
        <begin position="160"/>
        <end position="184"/>
    </location>
</feature>
<comment type="similarity">
    <text evidence="2 8">Belongs to the Casparian strip membrane proteins (CASP) family.</text>
</comment>
<dbReference type="PANTHER" id="PTHR33573:SF38">
    <property type="entry name" value="CASP-LIKE PROTEIN 4A1"/>
    <property type="match status" value="1"/>
</dbReference>
<evidence type="ECO:0000256" key="5">
    <source>
        <dbReference type="ARBA" id="ARBA00022692"/>
    </source>
</evidence>
<evidence type="ECO:0000313" key="12">
    <source>
        <dbReference type="Proteomes" id="UP001341840"/>
    </source>
</evidence>
<feature type="domain" description="Casparian strip membrane protein" evidence="10">
    <location>
        <begin position="115"/>
        <end position="257"/>
    </location>
</feature>
<name>A0ABU6RU39_9FABA</name>
<keyword evidence="5 8" id="KW-0812">Transmembrane</keyword>
<evidence type="ECO:0000256" key="1">
    <source>
        <dbReference type="ARBA" id="ARBA00004651"/>
    </source>
</evidence>
<dbReference type="Proteomes" id="UP001341840">
    <property type="component" value="Unassembled WGS sequence"/>
</dbReference>
<comment type="caution">
    <text evidence="11">The sequence shown here is derived from an EMBL/GenBank/DDBJ whole genome shotgun (WGS) entry which is preliminary data.</text>
</comment>
<feature type="transmembrane region" description="Helical" evidence="8">
    <location>
        <begin position="246"/>
        <end position="272"/>
    </location>
</feature>
<comment type="subcellular location">
    <subcellularLocation>
        <location evidence="1 8">Cell membrane</location>
        <topology evidence="1 8">Multi-pass membrane protein</topology>
    </subcellularLocation>
</comment>
<proteinExistence type="inferred from homology"/>
<evidence type="ECO:0000256" key="4">
    <source>
        <dbReference type="ARBA" id="ARBA00022475"/>
    </source>
</evidence>
<protein>
    <recommendedName>
        <fullName evidence="8">CASP-like protein</fullName>
    </recommendedName>
</protein>
<accession>A0ABU6RU39</accession>
<keyword evidence="7 8" id="KW-0472">Membrane</keyword>
<dbReference type="Pfam" id="PF04535">
    <property type="entry name" value="CASP_dom"/>
    <property type="match status" value="1"/>
</dbReference>
<evidence type="ECO:0000259" key="10">
    <source>
        <dbReference type="Pfam" id="PF04535"/>
    </source>
</evidence>
<organism evidence="11 12">
    <name type="scientific">Stylosanthes scabra</name>
    <dbReference type="NCBI Taxonomy" id="79078"/>
    <lineage>
        <taxon>Eukaryota</taxon>
        <taxon>Viridiplantae</taxon>
        <taxon>Streptophyta</taxon>
        <taxon>Embryophyta</taxon>
        <taxon>Tracheophyta</taxon>
        <taxon>Spermatophyta</taxon>
        <taxon>Magnoliopsida</taxon>
        <taxon>eudicotyledons</taxon>
        <taxon>Gunneridae</taxon>
        <taxon>Pentapetalae</taxon>
        <taxon>rosids</taxon>
        <taxon>fabids</taxon>
        <taxon>Fabales</taxon>
        <taxon>Fabaceae</taxon>
        <taxon>Papilionoideae</taxon>
        <taxon>50 kb inversion clade</taxon>
        <taxon>dalbergioids sensu lato</taxon>
        <taxon>Dalbergieae</taxon>
        <taxon>Pterocarpus clade</taxon>
        <taxon>Stylosanthes</taxon>
    </lineage>
</organism>
<feature type="region of interest" description="Disordered" evidence="9">
    <location>
        <begin position="1"/>
        <end position="88"/>
    </location>
</feature>
<keyword evidence="4 8" id="KW-1003">Cell membrane</keyword>
<feature type="compositionally biased region" description="Polar residues" evidence="9">
    <location>
        <begin position="60"/>
        <end position="78"/>
    </location>
</feature>
<evidence type="ECO:0000256" key="6">
    <source>
        <dbReference type="ARBA" id="ARBA00022989"/>
    </source>
</evidence>
<dbReference type="EMBL" id="JASCZI010031841">
    <property type="protein sequence ID" value="MED6127532.1"/>
    <property type="molecule type" value="Genomic_DNA"/>
</dbReference>
<evidence type="ECO:0000256" key="2">
    <source>
        <dbReference type="ARBA" id="ARBA00007651"/>
    </source>
</evidence>
<keyword evidence="6 8" id="KW-1133">Transmembrane helix</keyword>
<dbReference type="PANTHER" id="PTHR33573">
    <property type="entry name" value="CASP-LIKE PROTEIN 4A4"/>
    <property type="match status" value="1"/>
</dbReference>
<reference evidence="11 12" key="1">
    <citation type="journal article" date="2023" name="Plants (Basel)">
        <title>Bridging the Gap: Combining Genomics and Transcriptomics Approaches to Understand Stylosanthes scabra, an Orphan Legume from the Brazilian Caatinga.</title>
        <authorList>
            <person name="Ferreira-Neto J.R.C."/>
            <person name="da Silva M.D."/>
            <person name="Binneck E."/>
            <person name="de Melo N.F."/>
            <person name="da Silva R.H."/>
            <person name="de Melo A.L.T.M."/>
            <person name="Pandolfi V."/>
            <person name="Bustamante F.O."/>
            <person name="Brasileiro-Vidal A.C."/>
            <person name="Benko-Iseppon A.M."/>
        </authorList>
    </citation>
    <scope>NUCLEOTIDE SEQUENCE [LARGE SCALE GENOMIC DNA]</scope>
    <source>
        <tissue evidence="11">Leaves</tissue>
    </source>
</reference>
<dbReference type="InterPro" id="IPR006702">
    <property type="entry name" value="CASP_dom"/>
</dbReference>
<gene>
    <name evidence="11" type="ORF">PIB30_088870</name>
</gene>
<evidence type="ECO:0000256" key="7">
    <source>
        <dbReference type="ARBA" id="ARBA00023136"/>
    </source>
</evidence>